<dbReference type="Gene3D" id="1.10.287.70">
    <property type="match status" value="1"/>
</dbReference>
<dbReference type="FunFam" id="1.20.120.80:FF:000002">
    <property type="entry name" value="Cytochrome c oxidase subunit 3"/>
    <property type="match status" value="1"/>
</dbReference>
<dbReference type="InterPro" id="IPR024791">
    <property type="entry name" value="Cyt_c/ubiquinol_Oxase_su3"/>
</dbReference>
<keyword evidence="8 11" id="KW-0496">Mitochondrion</keyword>
<feature type="transmembrane region" description="Helical" evidence="9">
    <location>
        <begin position="41"/>
        <end position="59"/>
    </location>
</feature>
<dbReference type="PROSITE" id="PS50253">
    <property type="entry name" value="COX3"/>
    <property type="match status" value="1"/>
</dbReference>
<keyword evidence="5" id="KW-1278">Translocase</keyword>
<feature type="transmembrane region" description="Helical" evidence="9">
    <location>
        <begin position="160"/>
        <end position="181"/>
    </location>
</feature>
<feature type="domain" description="Heme-copper oxidase subunit III family profile" evidence="10">
    <location>
        <begin position="5"/>
        <end position="262"/>
    </location>
</feature>
<dbReference type="GO" id="GO:0006123">
    <property type="term" value="P:mitochondrial electron transport, cytochrome c to oxygen"/>
    <property type="evidence" value="ECO:0007669"/>
    <property type="project" value="TreeGrafter"/>
</dbReference>
<dbReference type="EMBL" id="MN848407">
    <property type="protein sequence ID" value="QYB18828.1"/>
    <property type="molecule type" value="Genomic_DNA"/>
</dbReference>
<evidence type="ECO:0000256" key="3">
    <source>
        <dbReference type="ARBA" id="ARBA00015944"/>
    </source>
</evidence>
<comment type="function">
    <text evidence="8">Component of the cytochrome c oxidase, the last enzyme in the mitochondrial electron transport chain which drives oxidative phosphorylation. The respiratory chain contains 3 multisubunit complexes succinate dehydrogenase (complex II, CII), ubiquinol-cytochrome c oxidoreductase (cytochrome b-c1 complex, complex III, CIII) and cytochrome c oxidase (complex IV, CIV), that cooperate to transfer electrons derived from NADH and succinate to molecular oxygen, creating an electrochemical gradient over the inner membrane that drives transmembrane transport and the ATP synthase. Cytochrome c oxidase is the component of the respiratory chain that catalyzes the reduction of oxygen to water. Electrons originating from reduced cytochrome c in the intermembrane space (IMS) are transferred via the dinuclear copper A center (CU(A)) of subunit 2 and heme A of subunit 1 to the active site in subunit 1, a binuclear center (BNC) formed by heme A3 and copper B (CU(B)). The BNC reduces molecular oxygen to 2 water molecules using 4 electrons from cytochrome c in the IMS and 4 protons from the mitochondrial matrix.</text>
</comment>
<reference evidence="11" key="1">
    <citation type="submission" date="2019-12" db="EMBL/GenBank/DDBJ databases">
        <title>Hygrophilid snails and Trematode parasites from NM.</title>
        <authorList>
            <person name="Adema C.M."/>
        </authorList>
    </citation>
    <scope>NUCLEOTIDE SEQUENCE</scope>
    <source>
        <strain evidence="11">P3S_19</strain>
    </source>
</reference>
<keyword evidence="7 9" id="KW-0472">Membrane</keyword>
<comment type="similarity">
    <text evidence="2 8">Belongs to the cytochrome c oxidase subunit 3 family.</text>
</comment>
<evidence type="ECO:0000256" key="9">
    <source>
        <dbReference type="SAM" id="Phobius"/>
    </source>
</evidence>
<organism evidence="11">
    <name type="scientific">Physidae sp. P3S_19</name>
    <dbReference type="NCBI Taxonomy" id="2861967"/>
    <lineage>
        <taxon>Eukaryota</taxon>
        <taxon>Metazoa</taxon>
        <taxon>Spiralia</taxon>
        <taxon>Lophotrochozoa</taxon>
        <taxon>Mollusca</taxon>
        <taxon>Gastropoda</taxon>
        <taxon>Heterobranchia</taxon>
        <taxon>Euthyneura</taxon>
        <taxon>Panpulmonata</taxon>
        <taxon>Hygrophila</taxon>
        <taxon>Lymnaeoidea</taxon>
        <taxon>Physidae</taxon>
    </lineage>
</organism>
<keyword evidence="4 8" id="KW-0812">Transmembrane</keyword>
<dbReference type="GO" id="GO:0005739">
    <property type="term" value="C:mitochondrion"/>
    <property type="evidence" value="ECO:0007669"/>
    <property type="project" value="TreeGrafter"/>
</dbReference>
<dbReference type="GO" id="GO:0016020">
    <property type="term" value="C:membrane"/>
    <property type="evidence" value="ECO:0007669"/>
    <property type="project" value="UniProtKB-SubCell"/>
</dbReference>
<evidence type="ECO:0000259" key="10">
    <source>
        <dbReference type="PROSITE" id="PS50253"/>
    </source>
</evidence>
<dbReference type="InterPro" id="IPR033945">
    <property type="entry name" value="Cyt_c_oxase_su3_dom"/>
</dbReference>
<evidence type="ECO:0000256" key="7">
    <source>
        <dbReference type="ARBA" id="ARBA00023136"/>
    </source>
</evidence>
<keyword evidence="6 9" id="KW-1133">Transmembrane helix</keyword>
<evidence type="ECO:0000313" key="11">
    <source>
        <dbReference type="EMBL" id="QYB18828.1"/>
    </source>
</evidence>
<dbReference type="InterPro" id="IPR000298">
    <property type="entry name" value="Cyt_c_oxidase-like_su3"/>
</dbReference>
<evidence type="ECO:0000256" key="1">
    <source>
        <dbReference type="ARBA" id="ARBA00004141"/>
    </source>
</evidence>
<accession>A0A8F8X857</accession>
<evidence type="ECO:0000256" key="4">
    <source>
        <dbReference type="ARBA" id="ARBA00022692"/>
    </source>
</evidence>
<comment type="subcellular location">
    <subcellularLocation>
        <location evidence="1">Membrane</location>
        <topology evidence="1">Multi-pass membrane protein</topology>
    </subcellularLocation>
</comment>
<dbReference type="AlphaFoldDB" id="A0A8F8X857"/>
<dbReference type="Pfam" id="PF00510">
    <property type="entry name" value="COX3"/>
    <property type="match status" value="1"/>
</dbReference>
<dbReference type="InterPro" id="IPR013833">
    <property type="entry name" value="Cyt_c_oxidase_su3_a-hlx"/>
</dbReference>
<protein>
    <recommendedName>
        <fullName evidence="3 8">Cytochrome c oxidase subunit 3</fullName>
    </recommendedName>
</protein>
<name>A0A8F8X857_9GAST</name>
<dbReference type="Gene3D" id="1.20.120.80">
    <property type="entry name" value="Cytochrome c oxidase, subunit III, four-helix bundle"/>
    <property type="match status" value="1"/>
</dbReference>
<dbReference type="GO" id="GO:0004129">
    <property type="term" value="F:cytochrome-c oxidase activity"/>
    <property type="evidence" value="ECO:0007669"/>
    <property type="project" value="InterPro"/>
</dbReference>
<feature type="transmembrane region" description="Helical" evidence="9">
    <location>
        <begin position="12"/>
        <end position="35"/>
    </location>
</feature>
<feature type="transmembrane region" description="Helical" evidence="9">
    <location>
        <begin position="115"/>
        <end position="139"/>
    </location>
</feature>
<geneLocation type="mitochondrion" evidence="11"/>
<evidence type="ECO:0000256" key="2">
    <source>
        <dbReference type="ARBA" id="ARBA00010581"/>
    </source>
</evidence>
<feature type="transmembrane region" description="Helical" evidence="9">
    <location>
        <begin position="241"/>
        <end position="260"/>
    </location>
</feature>
<dbReference type="CDD" id="cd01665">
    <property type="entry name" value="Cyt_c_Oxidase_III"/>
    <property type="match status" value="1"/>
</dbReference>
<gene>
    <name evidence="11" type="primary">cox3</name>
</gene>
<sequence length="262" mass="29964">MYNMSRTPFHLVEYSPWPILMSFSSLSLPVSVIYMVRTNEISYLIFNMACATFIITLWLRDVVRESTFQGYHTSYVVKGLKLGFMMFILSEIMFFVGFFWAYFHSSVSPDVALGGVWPATGIIPVSPFSIPLINTVCLLSSGVSLTWSHHAIIESKKGEALWGLLATLLLGLFFIFCQIMEYSEATFTISDSVFGSVFYLATGFHGFHVSMGLIMLLVCLIRLSSYHFSTNHHVGFLVSAWYWHFVDVVWLFLFVSMYWWPS</sequence>
<proteinExistence type="inferred from homology"/>
<evidence type="ECO:0000256" key="5">
    <source>
        <dbReference type="ARBA" id="ARBA00022967"/>
    </source>
</evidence>
<dbReference type="PANTHER" id="PTHR11403:SF7">
    <property type="entry name" value="CYTOCHROME C OXIDASE SUBUNIT 3"/>
    <property type="match status" value="1"/>
</dbReference>
<dbReference type="InterPro" id="IPR035973">
    <property type="entry name" value="Cyt_c_oxidase_su3-like_sf"/>
</dbReference>
<feature type="transmembrane region" description="Helical" evidence="9">
    <location>
        <begin position="80"/>
        <end position="103"/>
    </location>
</feature>
<evidence type="ECO:0000256" key="6">
    <source>
        <dbReference type="ARBA" id="ARBA00022989"/>
    </source>
</evidence>
<evidence type="ECO:0000256" key="8">
    <source>
        <dbReference type="RuleBase" id="RU003375"/>
    </source>
</evidence>
<feature type="transmembrane region" description="Helical" evidence="9">
    <location>
        <begin position="193"/>
        <end position="220"/>
    </location>
</feature>
<dbReference type="SUPFAM" id="SSF81452">
    <property type="entry name" value="Cytochrome c oxidase subunit III-like"/>
    <property type="match status" value="1"/>
</dbReference>
<dbReference type="PANTHER" id="PTHR11403">
    <property type="entry name" value="CYTOCHROME C OXIDASE SUBUNIT III"/>
    <property type="match status" value="1"/>
</dbReference>